<accession>A0A2S5B2W8</accession>
<feature type="transmembrane region" description="Helical" evidence="7">
    <location>
        <begin position="289"/>
        <end position="308"/>
    </location>
</feature>
<dbReference type="FunFam" id="1.20.1250.20:FF:000013">
    <property type="entry name" value="MFS general substrate transporter"/>
    <property type="match status" value="1"/>
</dbReference>
<comment type="caution">
    <text evidence="9">The sequence shown here is derived from an EMBL/GenBank/DDBJ whole genome shotgun (WGS) entry which is preliminary data.</text>
</comment>
<feature type="domain" description="Major facilitator superfamily (MFS) profile" evidence="8">
    <location>
        <begin position="1"/>
        <end position="437"/>
    </location>
</feature>
<dbReference type="InterPro" id="IPR011701">
    <property type="entry name" value="MFS"/>
</dbReference>
<evidence type="ECO:0000256" key="7">
    <source>
        <dbReference type="SAM" id="Phobius"/>
    </source>
</evidence>
<evidence type="ECO:0000256" key="6">
    <source>
        <dbReference type="SAM" id="MobiDB-lite"/>
    </source>
</evidence>
<feature type="compositionally biased region" description="Basic and acidic residues" evidence="6">
    <location>
        <begin position="1"/>
        <end position="11"/>
    </location>
</feature>
<proteinExistence type="predicted"/>
<dbReference type="Proteomes" id="UP000237144">
    <property type="component" value="Unassembled WGS sequence"/>
</dbReference>
<dbReference type="GO" id="GO:0016020">
    <property type="term" value="C:membrane"/>
    <property type="evidence" value="ECO:0007669"/>
    <property type="project" value="UniProtKB-SubCell"/>
</dbReference>
<dbReference type="EMBL" id="PJQD01000086">
    <property type="protein sequence ID" value="POY71132.1"/>
    <property type="molecule type" value="Genomic_DNA"/>
</dbReference>
<sequence length="470" mass="52147">MVYQNDKEKGHSTSPASSRHPVQEDSSDFTEADWELDRQARSNLGKIAGMAKDLHLTPHQYLVCVTCTYVLYIVFEMPSNLVLKKIGAHIAIPTMIVAWGTVSCLTGLVQNYHGLMAARLILGLCESGLFPGLVLYLSMFYRRHELQTRISLFFSAASLSGAFSGLLAAAILNLDGKGGQAGWRWIFYLEGLATVLFGFAMFFVFPRSPAHSRFLTAEQKAHIVRRLKLDSPAGVDSFEESFSWAECRKAFTSPHVILLFIALFGNGLTLYGFGYFTPTIVQTFGYSTIQTQLLTVPPFVLAFFLTMFNAWWSDRYGRRGLCSILMSLIAMVGYIMFYKSLSTAVRYVALFLAISAVYSTAPALVTWLPNNSAGHYRKATAVALGFISTNSGGIASTWLFPTTEGPEYRRASIVLISMTILIIVASTANLVYLRRENRRKAAVRASGKSDIDAASWATEGDRHAHYIYSY</sequence>
<keyword evidence="3 7" id="KW-0812">Transmembrane</keyword>
<feature type="transmembrane region" description="Helical" evidence="7">
    <location>
        <begin position="256"/>
        <end position="277"/>
    </location>
</feature>
<dbReference type="GO" id="GO:0022857">
    <property type="term" value="F:transmembrane transporter activity"/>
    <property type="evidence" value="ECO:0007669"/>
    <property type="project" value="InterPro"/>
</dbReference>
<dbReference type="Gene3D" id="1.20.1250.20">
    <property type="entry name" value="MFS general substrate transporter like domains"/>
    <property type="match status" value="2"/>
</dbReference>
<feature type="transmembrane region" description="Helical" evidence="7">
    <location>
        <begin position="59"/>
        <end position="75"/>
    </location>
</feature>
<evidence type="ECO:0000259" key="8">
    <source>
        <dbReference type="PROSITE" id="PS50850"/>
    </source>
</evidence>
<evidence type="ECO:0000313" key="10">
    <source>
        <dbReference type="Proteomes" id="UP000237144"/>
    </source>
</evidence>
<organism evidence="9 10">
    <name type="scientific">Rhodotorula taiwanensis</name>
    <dbReference type="NCBI Taxonomy" id="741276"/>
    <lineage>
        <taxon>Eukaryota</taxon>
        <taxon>Fungi</taxon>
        <taxon>Dikarya</taxon>
        <taxon>Basidiomycota</taxon>
        <taxon>Pucciniomycotina</taxon>
        <taxon>Microbotryomycetes</taxon>
        <taxon>Sporidiobolales</taxon>
        <taxon>Sporidiobolaceae</taxon>
        <taxon>Rhodotorula</taxon>
    </lineage>
</organism>
<dbReference type="AlphaFoldDB" id="A0A2S5B2W8"/>
<dbReference type="Pfam" id="PF07690">
    <property type="entry name" value="MFS_1"/>
    <property type="match status" value="1"/>
</dbReference>
<dbReference type="PROSITE" id="PS50850">
    <property type="entry name" value="MFS"/>
    <property type="match status" value="1"/>
</dbReference>
<dbReference type="SUPFAM" id="SSF103473">
    <property type="entry name" value="MFS general substrate transporter"/>
    <property type="match status" value="1"/>
</dbReference>
<feature type="transmembrane region" description="Helical" evidence="7">
    <location>
        <begin position="185"/>
        <end position="205"/>
    </location>
</feature>
<feature type="transmembrane region" description="Helical" evidence="7">
    <location>
        <begin position="344"/>
        <end position="368"/>
    </location>
</feature>
<evidence type="ECO:0000256" key="2">
    <source>
        <dbReference type="ARBA" id="ARBA00022448"/>
    </source>
</evidence>
<dbReference type="STRING" id="741276.A0A2S5B2W8"/>
<comment type="subcellular location">
    <subcellularLocation>
        <location evidence="1">Membrane</location>
        <topology evidence="1">Multi-pass membrane protein</topology>
    </subcellularLocation>
</comment>
<feature type="transmembrane region" description="Helical" evidence="7">
    <location>
        <begin position="87"/>
        <end position="109"/>
    </location>
</feature>
<feature type="region of interest" description="Disordered" evidence="6">
    <location>
        <begin position="1"/>
        <end position="28"/>
    </location>
</feature>
<evidence type="ECO:0000256" key="3">
    <source>
        <dbReference type="ARBA" id="ARBA00022692"/>
    </source>
</evidence>
<name>A0A2S5B2W8_9BASI</name>
<gene>
    <name evidence="9" type="ORF">BMF94_5889</name>
</gene>
<dbReference type="OrthoDB" id="2985014at2759"/>
<evidence type="ECO:0000313" key="9">
    <source>
        <dbReference type="EMBL" id="POY71132.1"/>
    </source>
</evidence>
<feature type="transmembrane region" description="Helical" evidence="7">
    <location>
        <begin position="380"/>
        <end position="400"/>
    </location>
</feature>
<keyword evidence="2" id="KW-0813">Transport</keyword>
<dbReference type="FunFam" id="1.20.1250.20:FF:000018">
    <property type="entry name" value="MFS transporter permease"/>
    <property type="match status" value="1"/>
</dbReference>
<feature type="transmembrane region" description="Helical" evidence="7">
    <location>
        <begin position="150"/>
        <end position="173"/>
    </location>
</feature>
<feature type="transmembrane region" description="Helical" evidence="7">
    <location>
        <begin position="115"/>
        <end position="138"/>
    </location>
</feature>
<evidence type="ECO:0000256" key="5">
    <source>
        <dbReference type="ARBA" id="ARBA00023136"/>
    </source>
</evidence>
<keyword evidence="4 7" id="KW-1133">Transmembrane helix</keyword>
<feature type="transmembrane region" description="Helical" evidence="7">
    <location>
        <begin position="412"/>
        <end position="433"/>
    </location>
</feature>
<evidence type="ECO:0000256" key="4">
    <source>
        <dbReference type="ARBA" id="ARBA00022989"/>
    </source>
</evidence>
<evidence type="ECO:0000256" key="1">
    <source>
        <dbReference type="ARBA" id="ARBA00004141"/>
    </source>
</evidence>
<dbReference type="PANTHER" id="PTHR43791">
    <property type="entry name" value="PERMEASE-RELATED"/>
    <property type="match status" value="1"/>
</dbReference>
<dbReference type="InterPro" id="IPR036259">
    <property type="entry name" value="MFS_trans_sf"/>
</dbReference>
<keyword evidence="5 7" id="KW-0472">Membrane</keyword>
<keyword evidence="10" id="KW-1185">Reference proteome</keyword>
<dbReference type="InterPro" id="IPR020846">
    <property type="entry name" value="MFS_dom"/>
</dbReference>
<feature type="transmembrane region" description="Helical" evidence="7">
    <location>
        <begin position="320"/>
        <end position="338"/>
    </location>
</feature>
<protein>
    <recommendedName>
        <fullName evidence="8">Major facilitator superfamily (MFS) profile domain-containing protein</fullName>
    </recommendedName>
</protein>
<dbReference type="PANTHER" id="PTHR43791:SF85">
    <property type="entry name" value="TRANSPORTER, PUTATIVE (AFU_ORTHOLOGUE AFUA_6G00710)-RELATED"/>
    <property type="match status" value="1"/>
</dbReference>
<reference evidence="9 10" key="1">
    <citation type="journal article" date="2018" name="Front. Microbiol.">
        <title>Prospects for Fungal Bioremediation of Acidic Radioactive Waste Sites: Characterization and Genome Sequence of Rhodotorula taiwanensis MD1149.</title>
        <authorList>
            <person name="Tkavc R."/>
            <person name="Matrosova V.Y."/>
            <person name="Grichenko O.E."/>
            <person name="Gostincar C."/>
            <person name="Volpe R.P."/>
            <person name="Klimenkova P."/>
            <person name="Gaidamakova E.K."/>
            <person name="Zhou C.E."/>
            <person name="Stewart B.J."/>
            <person name="Lyman M.G."/>
            <person name="Malfatti S.A."/>
            <person name="Rubinfeld B."/>
            <person name="Courtot M."/>
            <person name="Singh J."/>
            <person name="Dalgard C.L."/>
            <person name="Hamilton T."/>
            <person name="Frey K.G."/>
            <person name="Gunde-Cimerman N."/>
            <person name="Dugan L."/>
            <person name="Daly M.J."/>
        </authorList>
    </citation>
    <scope>NUCLEOTIDE SEQUENCE [LARGE SCALE GENOMIC DNA]</scope>
    <source>
        <strain evidence="9 10">MD1149</strain>
    </source>
</reference>